<keyword evidence="2" id="KW-0805">Transcription regulation</keyword>
<dbReference type="InterPro" id="IPR036388">
    <property type="entry name" value="WH-like_DNA-bd_sf"/>
</dbReference>
<proteinExistence type="inferred from homology"/>
<dbReference type="PANTHER" id="PTHR30537">
    <property type="entry name" value="HTH-TYPE TRANSCRIPTIONAL REGULATOR"/>
    <property type="match status" value="1"/>
</dbReference>
<comment type="similarity">
    <text evidence="1">Belongs to the LysR transcriptional regulatory family.</text>
</comment>
<dbReference type="SUPFAM" id="SSF53850">
    <property type="entry name" value="Periplasmic binding protein-like II"/>
    <property type="match status" value="1"/>
</dbReference>
<accession>A0ABT5QR82</accession>
<dbReference type="PROSITE" id="PS50931">
    <property type="entry name" value="HTH_LYSR"/>
    <property type="match status" value="1"/>
</dbReference>
<dbReference type="PANTHER" id="PTHR30537:SF5">
    <property type="entry name" value="HTH-TYPE TRANSCRIPTIONAL ACTIVATOR TTDR-RELATED"/>
    <property type="match status" value="1"/>
</dbReference>
<evidence type="ECO:0000256" key="2">
    <source>
        <dbReference type="ARBA" id="ARBA00023015"/>
    </source>
</evidence>
<protein>
    <submittedName>
        <fullName evidence="6">LysR family transcriptional regulator</fullName>
    </submittedName>
</protein>
<dbReference type="SUPFAM" id="SSF46785">
    <property type="entry name" value="Winged helix' DNA-binding domain"/>
    <property type="match status" value="1"/>
</dbReference>
<gene>
    <name evidence="6" type="ORF">LRP49_20130</name>
</gene>
<dbReference type="Gene3D" id="1.10.10.10">
    <property type="entry name" value="Winged helix-like DNA-binding domain superfamily/Winged helix DNA-binding domain"/>
    <property type="match status" value="1"/>
</dbReference>
<name>A0ABT5QR82_9GAMM</name>
<evidence type="ECO:0000256" key="4">
    <source>
        <dbReference type="ARBA" id="ARBA00023163"/>
    </source>
</evidence>
<dbReference type="Pfam" id="PF00126">
    <property type="entry name" value="HTH_1"/>
    <property type="match status" value="1"/>
</dbReference>
<organism evidence="6 7">
    <name type="scientific">Enterovibrio qingdaonensis</name>
    <dbReference type="NCBI Taxonomy" id="2899818"/>
    <lineage>
        <taxon>Bacteria</taxon>
        <taxon>Pseudomonadati</taxon>
        <taxon>Pseudomonadota</taxon>
        <taxon>Gammaproteobacteria</taxon>
        <taxon>Vibrionales</taxon>
        <taxon>Vibrionaceae</taxon>
        <taxon>Enterovibrio</taxon>
    </lineage>
</organism>
<dbReference type="InterPro" id="IPR036390">
    <property type="entry name" value="WH_DNA-bd_sf"/>
</dbReference>
<dbReference type="InterPro" id="IPR005119">
    <property type="entry name" value="LysR_subst-bd"/>
</dbReference>
<dbReference type="Pfam" id="PF03466">
    <property type="entry name" value="LysR_substrate"/>
    <property type="match status" value="1"/>
</dbReference>
<evidence type="ECO:0000256" key="3">
    <source>
        <dbReference type="ARBA" id="ARBA00023125"/>
    </source>
</evidence>
<keyword evidence="7" id="KW-1185">Reference proteome</keyword>
<dbReference type="CDD" id="cd08422">
    <property type="entry name" value="PBP2_CrgA_like"/>
    <property type="match status" value="1"/>
</dbReference>
<dbReference type="EMBL" id="JAJUBB010000019">
    <property type="protein sequence ID" value="MDD1783486.1"/>
    <property type="molecule type" value="Genomic_DNA"/>
</dbReference>
<dbReference type="InterPro" id="IPR058163">
    <property type="entry name" value="LysR-type_TF_proteobact-type"/>
</dbReference>
<sequence length="300" mass="35087">MKIEDLFLFVQVADQLSFTGAANVLDLPQSTVSRKIKQMEDVLEVRLFERTCREIFLTEPGKQFYLHSKKIVEEYENAKSFLTEYSEEPSGDITLHCMPYFTRLLSDDFFPKFMKSFPNIRITTRSFEPSKMEQLQDGDLIFYLFPPRDPNMVARRIFTISRRFYASPEYLLQHGEPKHPSELEKHNCLRFDSRILPADVWQYSDGNELCSVKVSGSFTCDSIKATFDLSVRGVGVCWVPQTMADKMVREKKLVCLFGGKYGMEQPYYVIYHSRNYLPKKTKVFLEMLTKHMEGNKQIFV</sequence>
<dbReference type="Proteomes" id="UP001149821">
    <property type="component" value="Unassembled WGS sequence"/>
</dbReference>
<evidence type="ECO:0000256" key="1">
    <source>
        <dbReference type="ARBA" id="ARBA00009437"/>
    </source>
</evidence>
<feature type="domain" description="HTH lysR-type" evidence="5">
    <location>
        <begin position="1"/>
        <end position="58"/>
    </location>
</feature>
<keyword evidence="4" id="KW-0804">Transcription</keyword>
<dbReference type="PRINTS" id="PR00039">
    <property type="entry name" value="HTHLYSR"/>
</dbReference>
<dbReference type="Gene3D" id="3.40.190.290">
    <property type="match status" value="1"/>
</dbReference>
<reference evidence="6" key="1">
    <citation type="submission" date="2021-12" db="EMBL/GenBank/DDBJ databases">
        <title>Enterovibrio ZSDZ35 sp. nov. and Enterovibrio ZSDZ42 sp. nov., isolated from coastal seawater in Qingdao.</title>
        <authorList>
            <person name="Zhang P."/>
        </authorList>
    </citation>
    <scope>NUCLEOTIDE SEQUENCE</scope>
    <source>
        <strain evidence="6">ZSDZ35</strain>
    </source>
</reference>
<keyword evidence="3" id="KW-0238">DNA-binding</keyword>
<evidence type="ECO:0000313" key="7">
    <source>
        <dbReference type="Proteomes" id="UP001149821"/>
    </source>
</evidence>
<evidence type="ECO:0000313" key="6">
    <source>
        <dbReference type="EMBL" id="MDD1783486.1"/>
    </source>
</evidence>
<dbReference type="RefSeq" id="WP_274144375.1">
    <property type="nucleotide sequence ID" value="NZ_JAJUBB010000019.1"/>
</dbReference>
<comment type="caution">
    <text evidence="6">The sequence shown here is derived from an EMBL/GenBank/DDBJ whole genome shotgun (WGS) entry which is preliminary data.</text>
</comment>
<dbReference type="InterPro" id="IPR000847">
    <property type="entry name" value="LysR_HTH_N"/>
</dbReference>
<evidence type="ECO:0000259" key="5">
    <source>
        <dbReference type="PROSITE" id="PS50931"/>
    </source>
</evidence>